<dbReference type="AlphaFoldDB" id="M1VD77"/>
<keyword evidence="1" id="KW-0812">Transmembrane</keyword>
<reference evidence="2 3" key="1">
    <citation type="journal article" date="2004" name="Nature">
        <title>Genome sequence of the ultrasmall unicellular red alga Cyanidioschyzon merolae 10D.</title>
        <authorList>
            <person name="Matsuzaki M."/>
            <person name="Misumi O."/>
            <person name="Shin-i T."/>
            <person name="Maruyama S."/>
            <person name="Takahara M."/>
            <person name="Miyagishima S."/>
            <person name="Mori T."/>
            <person name="Nishida K."/>
            <person name="Yagisawa F."/>
            <person name="Nishida K."/>
            <person name="Yoshida Y."/>
            <person name="Nishimura Y."/>
            <person name="Nakao S."/>
            <person name="Kobayashi T."/>
            <person name="Momoyama Y."/>
            <person name="Higashiyama T."/>
            <person name="Minoda A."/>
            <person name="Sano M."/>
            <person name="Nomoto H."/>
            <person name="Oishi K."/>
            <person name="Hayashi H."/>
            <person name="Ohta F."/>
            <person name="Nishizaka S."/>
            <person name="Haga S."/>
            <person name="Miura S."/>
            <person name="Morishita T."/>
            <person name="Kabeya Y."/>
            <person name="Terasawa K."/>
            <person name="Suzuki Y."/>
            <person name="Ishii Y."/>
            <person name="Asakawa S."/>
            <person name="Takano H."/>
            <person name="Ohta N."/>
            <person name="Kuroiwa H."/>
            <person name="Tanaka K."/>
            <person name="Shimizu N."/>
            <person name="Sugano S."/>
            <person name="Sato N."/>
            <person name="Nozaki H."/>
            <person name="Ogasawara N."/>
            <person name="Kohara Y."/>
            <person name="Kuroiwa T."/>
        </authorList>
    </citation>
    <scope>NUCLEOTIDE SEQUENCE [LARGE SCALE GENOMIC DNA]</scope>
    <source>
        <strain evidence="2 3">10D</strain>
    </source>
</reference>
<proteinExistence type="predicted"/>
<gene>
    <name evidence="2" type="ORF">CYME_CML054C</name>
</gene>
<evidence type="ECO:0000313" key="2">
    <source>
        <dbReference type="EMBL" id="BAM80677.1"/>
    </source>
</evidence>
<protein>
    <submittedName>
        <fullName evidence="2">Uncharacterized protein</fullName>
    </submittedName>
</protein>
<dbReference type="GeneID" id="16994828"/>
<keyword evidence="1" id="KW-0472">Membrane</keyword>
<dbReference type="KEGG" id="cme:CYME_CML054C"/>
<accession>M1VD77</accession>
<evidence type="ECO:0000313" key="3">
    <source>
        <dbReference type="Proteomes" id="UP000007014"/>
    </source>
</evidence>
<dbReference type="RefSeq" id="XP_005536713.1">
    <property type="nucleotide sequence ID" value="XM_005536656.1"/>
</dbReference>
<dbReference type="EMBL" id="AP006494">
    <property type="protein sequence ID" value="BAM80677.1"/>
    <property type="molecule type" value="Genomic_DNA"/>
</dbReference>
<keyword evidence="1" id="KW-1133">Transmembrane helix</keyword>
<organism evidence="2 3">
    <name type="scientific">Cyanidioschyzon merolae (strain NIES-3377 / 10D)</name>
    <name type="common">Unicellular red alga</name>
    <dbReference type="NCBI Taxonomy" id="280699"/>
    <lineage>
        <taxon>Eukaryota</taxon>
        <taxon>Rhodophyta</taxon>
        <taxon>Bangiophyceae</taxon>
        <taxon>Cyanidiales</taxon>
        <taxon>Cyanidiaceae</taxon>
        <taxon>Cyanidioschyzon</taxon>
    </lineage>
</organism>
<evidence type="ECO:0000256" key="1">
    <source>
        <dbReference type="SAM" id="Phobius"/>
    </source>
</evidence>
<dbReference type="Proteomes" id="UP000007014">
    <property type="component" value="Chromosome 12"/>
</dbReference>
<keyword evidence="3" id="KW-1185">Reference proteome</keyword>
<feature type="transmembrane region" description="Helical" evidence="1">
    <location>
        <begin position="74"/>
        <end position="96"/>
    </location>
</feature>
<reference evidence="2 3" key="2">
    <citation type="journal article" date="2007" name="BMC Biol.">
        <title>A 100%-complete sequence reveals unusually simple genomic features in the hot-spring red alga Cyanidioschyzon merolae.</title>
        <authorList>
            <person name="Nozaki H."/>
            <person name="Takano H."/>
            <person name="Misumi O."/>
            <person name="Terasawa K."/>
            <person name="Matsuzaki M."/>
            <person name="Maruyama S."/>
            <person name="Nishida K."/>
            <person name="Yagisawa F."/>
            <person name="Yoshida Y."/>
            <person name="Fujiwara T."/>
            <person name="Takio S."/>
            <person name="Tamura K."/>
            <person name="Chung S.J."/>
            <person name="Nakamura S."/>
            <person name="Kuroiwa H."/>
            <person name="Tanaka K."/>
            <person name="Sato N."/>
            <person name="Kuroiwa T."/>
        </authorList>
    </citation>
    <scope>NUCLEOTIDE SEQUENCE [LARGE SCALE GENOMIC DNA]</scope>
    <source>
        <strain evidence="2 3">10D</strain>
    </source>
</reference>
<sequence length="112" mass="12180">MIKEVIGNPVQTGEQVDTFRSVYSPSVDHGDGRFTGMSRKDGSRPSPGPFFRANARDGILEGAAYPPGATKLPLLLLLLLPLAVSLMVTSIGGYVIRVDSIIWRDEHRDRSA</sequence>
<name>M1VD77_CYAM1</name>